<dbReference type="Proteomes" id="UP001056120">
    <property type="component" value="Linkage Group LG05"/>
</dbReference>
<sequence length="120" mass="13071">MGILSPRAVKPWGQYKRELTECMVLSVFVQLSLRGNTILNDGTNGNTDFDSNNEMARRGNGRRGGGRTGGRTGGRNGGRGRTPARQEYSEEGSVHTEPAVSVHGTEQTQIEEQPSLLNQK</sequence>
<proteinExistence type="predicted"/>
<accession>A0ACB9J4U1</accession>
<evidence type="ECO:0000313" key="2">
    <source>
        <dbReference type="Proteomes" id="UP001056120"/>
    </source>
</evidence>
<organism evidence="1 2">
    <name type="scientific">Smallanthus sonchifolius</name>
    <dbReference type="NCBI Taxonomy" id="185202"/>
    <lineage>
        <taxon>Eukaryota</taxon>
        <taxon>Viridiplantae</taxon>
        <taxon>Streptophyta</taxon>
        <taxon>Embryophyta</taxon>
        <taxon>Tracheophyta</taxon>
        <taxon>Spermatophyta</taxon>
        <taxon>Magnoliopsida</taxon>
        <taxon>eudicotyledons</taxon>
        <taxon>Gunneridae</taxon>
        <taxon>Pentapetalae</taxon>
        <taxon>asterids</taxon>
        <taxon>campanulids</taxon>
        <taxon>Asterales</taxon>
        <taxon>Asteraceae</taxon>
        <taxon>Asteroideae</taxon>
        <taxon>Heliantheae alliance</taxon>
        <taxon>Millerieae</taxon>
        <taxon>Smallanthus</taxon>
    </lineage>
</organism>
<gene>
    <name evidence="1" type="ORF">L1987_14792</name>
</gene>
<keyword evidence="2" id="KW-1185">Reference proteome</keyword>
<dbReference type="EMBL" id="CM042022">
    <property type="protein sequence ID" value="KAI3815136.1"/>
    <property type="molecule type" value="Genomic_DNA"/>
</dbReference>
<reference evidence="1 2" key="2">
    <citation type="journal article" date="2022" name="Mol. Ecol. Resour.">
        <title>The genomes of chicory, endive, great burdock and yacon provide insights into Asteraceae paleo-polyploidization history and plant inulin production.</title>
        <authorList>
            <person name="Fan W."/>
            <person name="Wang S."/>
            <person name="Wang H."/>
            <person name="Wang A."/>
            <person name="Jiang F."/>
            <person name="Liu H."/>
            <person name="Zhao H."/>
            <person name="Xu D."/>
            <person name="Zhang Y."/>
        </authorList>
    </citation>
    <scope>NUCLEOTIDE SEQUENCE [LARGE SCALE GENOMIC DNA]</scope>
    <source>
        <strain evidence="2">cv. Yunnan</strain>
        <tissue evidence="1">Leaves</tissue>
    </source>
</reference>
<protein>
    <submittedName>
        <fullName evidence="1">Uncharacterized protein</fullName>
    </submittedName>
</protein>
<comment type="caution">
    <text evidence="1">The sequence shown here is derived from an EMBL/GenBank/DDBJ whole genome shotgun (WGS) entry which is preliminary data.</text>
</comment>
<reference evidence="2" key="1">
    <citation type="journal article" date="2022" name="Mol. Ecol. Resour.">
        <title>The genomes of chicory, endive, great burdock and yacon provide insights into Asteraceae palaeo-polyploidization history and plant inulin production.</title>
        <authorList>
            <person name="Fan W."/>
            <person name="Wang S."/>
            <person name="Wang H."/>
            <person name="Wang A."/>
            <person name="Jiang F."/>
            <person name="Liu H."/>
            <person name="Zhao H."/>
            <person name="Xu D."/>
            <person name="Zhang Y."/>
        </authorList>
    </citation>
    <scope>NUCLEOTIDE SEQUENCE [LARGE SCALE GENOMIC DNA]</scope>
    <source>
        <strain evidence="2">cv. Yunnan</strain>
    </source>
</reference>
<name>A0ACB9J4U1_9ASTR</name>
<evidence type="ECO:0000313" key="1">
    <source>
        <dbReference type="EMBL" id="KAI3815136.1"/>
    </source>
</evidence>